<accession>A0A5D3ART1</accession>
<name>A0A5D3ART1_9TREE</name>
<gene>
    <name evidence="1" type="ORF">B9479_006523</name>
</gene>
<proteinExistence type="predicted"/>
<dbReference type="Proteomes" id="UP000322245">
    <property type="component" value="Unassembled WGS sequence"/>
</dbReference>
<dbReference type="AlphaFoldDB" id="A0A5D3ART1"/>
<dbReference type="SUPFAM" id="SSF103196">
    <property type="entry name" value="Roadblock/LC7 domain"/>
    <property type="match status" value="1"/>
</dbReference>
<protein>
    <recommendedName>
        <fullName evidence="3">Roadblock/LAMTOR2 domain-containing protein</fullName>
    </recommendedName>
</protein>
<keyword evidence="2" id="KW-1185">Reference proteome</keyword>
<dbReference type="Gene3D" id="3.30.450.30">
    <property type="entry name" value="Dynein light chain 2a, cytoplasmic"/>
    <property type="match status" value="1"/>
</dbReference>
<evidence type="ECO:0000313" key="1">
    <source>
        <dbReference type="EMBL" id="TYJ52843.1"/>
    </source>
</evidence>
<comment type="caution">
    <text evidence="1">The sequence shown here is derived from an EMBL/GenBank/DDBJ whole genome shotgun (WGS) entry which is preliminary data.</text>
</comment>
<sequence length="51" mass="5948">MTDPERFRCSVRGLLLPSARKALMRIRTKRHELIITPDEKYVLVVLQDPGQ</sequence>
<evidence type="ECO:0008006" key="3">
    <source>
        <dbReference type="Google" id="ProtNLM"/>
    </source>
</evidence>
<evidence type="ECO:0000313" key="2">
    <source>
        <dbReference type="Proteomes" id="UP000322245"/>
    </source>
</evidence>
<reference evidence="1 2" key="1">
    <citation type="submission" date="2017-05" db="EMBL/GenBank/DDBJ databases">
        <title>The Genome Sequence of Tsuchiyaea wingfieldii DSM 27421.</title>
        <authorList>
            <person name="Cuomo C."/>
            <person name="Passer A."/>
            <person name="Billmyre B."/>
            <person name="Heitman J."/>
        </authorList>
    </citation>
    <scope>NUCLEOTIDE SEQUENCE [LARGE SCALE GENOMIC DNA]</scope>
    <source>
        <strain evidence="1 2">DSM 27421</strain>
    </source>
</reference>
<organism evidence="1 2">
    <name type="scientific">Cryptococcus floricola</name>
    <dbReference type="NCBI Taxonomy" id="2591691"/>
    <lineage>
        <taxon>Eukaryota</taxon>
        <taxon>Fungi</taxon>
        <taxon>Dikarya</taxon>
        <taxon>Basidiomycota</taxon>
        <taxon>Agaricomycotina</taxon>
        <taxon>Tremellomycetes</taxon>
        <taxon>Tremellales</taxon>
        <taxon>Cryptococcaceae</taxon>
        <taxon>Cryptococcus</taxon>
    </lineage>
</organism>
<dbReference type="EMBL" id="NIDF01000113">
    <property type="protein sequence ID" value="TYJ52843.1"/>
    <property type="molecule type" value="Genomic_DNA"/>
</dbReference>